<keyword evidence="12" id="KW-0411">Iron-sulfur</keyword>
<keyword evidence="10" id="KW-0560">Oxidoreductase</keyword>
<accession>A0A0C2NQV0</accession>
<evidence type="ECO:0000256" key="8">
    <source>
        <dbReference type="ARBA" id="ARBA00022723"/>
    </source>
</evidence>
<dbReference type="GO" id="GO:0009055">
    <property type="term" value="F:electron transfer activity"/>
    <property type="evidence" value="ECO:0007669"/>
    <property type="project" value="TreeGrafter"/>
</dbReference>
<keyword evidence="6" id="KW-0004">4Fe-4S</keyword>
<dbReference type="CDD" id="cd02770">
    <property type="entry name" value="MopB_DmsA-EC"/>
    <property type="match status" value="1"/>
</dbReference>
<evidence type="ECO:0000256" key="10">
    <source>
        <dbReference type="ARBA" id="ARBA00023002"/>
    </source>
</evidence>
<keyword evidence="16" id="KW-1185">Reference proteome</keyword>
<sequence>MKNWINEAILSPMKRRTFMKWGAAVGGTTAAVGMGLPLKAAAAEATTQQDGETKTVWSACMVNCGSRCALRVHTKDGVITQIETDNRGDDNGEFGTHQIRACLRGRSIKHRVYNPDRLKYPMKRVGERGEGRFERISWDEAMDLMADKLKYTIKEYGNDSIFITYGSGTQGYRTDGKDCFKRLFNMMGGFLDYYGNYSWGQIMFALPFTYGDKKAAAYGSYTTEIENAELLVMFGYNPAETRMSGGGEIHEHINAQRKNNVRTIIIDPRYTDTMLGKEDEWLPIRPGTDAALVEGIAHVLITENLVDQDFLDKYCQGYDEKSLPASAPKNGHYKAHILGQGPDGIEKTPAWAADITGIPAKKIQQLAREIGTAKPCFITQGTGIQRQANGEQASRAIVMLPILTGNIGLPGTNTGDMPANYSYPAPRIPVGTNPVQVKVPFFKWSDAIWRHEEMTNKTDGIQGDERMRTPIKFILAYSGNVLMNQHADLNRQAEIVKDESLAEFIVVCDNHMTASARYADLLLPDVTTIENNEVSSDGYSSGSLGGLFPLVRAIEPLYETRSAYQMCAELSKRFGLYDQYTEGRDREQWLEYLYSERMKQDPNIPSLEDLRKDGPYTVVAPKEGRIALEDFRKDPKANPVGTPSGLIEIYSTKLETITKEWDIEDGDVISPLPQYVTTWESHLDPKTEQFPLQLFGYHTKGRTHSTYHNIPWLREVVFDGIWMNPMDAAKRNLKSGDFVKVFNDRGEIRVAIKVTPRIMPGVTAMGQGAWYSPDKKGVDQGGCINSLTSQRATPLSKGNAQHTILVEVAKA</sequence>
<dbReference type="PANTHER" id="PTHR43742">
    <property type="entry name" value="TRIMETHYLAMINE-N-OXIDE REDUCTASE"/>
    <property type="match status" value="1"/>
</dbReference>
<evidence type="ECO:0000256" key="5">
    <source>
        <dbReference type="ARBA" id="ARBA00022475"/>
    </source>
</evidence>
<dbReference type="InterPro" id="IPR006311">
    <property type="entry name" value="TAT_signal"/>
</dbReference>
<dbReference type="CDD" id="cd02794">
    <property type="entry name" value="MopB_CT_DmsA-EC"/>
    <property type="match status" value="1"/>
</dbReference>
<dbReference type="Gene3D" id="3.40.50.740">
    <property type="match status" value="1"/>
</dbReference>
<dbReference type="GO" id="GO:0009061">
    <property type="term" value="P:anaerobic respiration"/>
    <property type="evidence" value="ECO:0007669"/>
    <property type="project" value="TreeGrafter"/>
</dbReference>
<comment type="cofactor">
    <cofactor evidence="2">
        <name>[4Fe-4S] cluster</name>
        <dbReference type="ChEBI" id="CHEBI:49883"/>
    </cofactor>
</comment>
<evidence type="ECO:0000256" key="9">
    <source>
        <dbReference type="ARBA" id="ARBA00022729"/>
    </source>
</evidence>
<gene>
    <name evidence="15" type="ORF">OJ16_01505</name>
</gene>
<dbReference type="InterPro" id="IPR006657">
    <property type="entry name" value="MoPterin_dinucl-bd_dom"/>
</dbReference>
<dbReference type="STRING" id="1461322.OJ16_01505"/>
<dbReference type="AlphaFoldDB" id="A0A0C2NQV0"/>
<evidence type="ECO:0000313" key="16">
    <source>
        <dbReference type="Proteomes" id="UP000031672"/>
    </source>
</evidence>
<dbReference type="SMART" id="SM00926">
    <property type="entry name" value="Molybdop_Fe4S4"/>
    <property type="match status" value="1"/>
</dbReference>
<dbReference type="FunFam" id="3.40.228.10:FF:000004">
    <property type="entry name" value="Dimethyl sulfoxide reductase subunit A"/>
    <property type="match status" value="1"/>
</dbReference>
<evidence type="ECO:0000256" key="6">
    <source>
        <dbReference type="ARBA" id="ARBA00022485"/>
    </source>
</evidence>
<dbReference type="InterPro" id="IPR009010">
    <property type="entry name" value="Asp_de-COase-like_dom_sf"/>
</dbReference>
<evidence type="ECO:0000256" key="4">
    <source>
        <dbReference type="ARBA" id="ARBA00010312"/>
    </source>
</evidence>
<dbReference type="InterPro" id="IPR011888">
    <property type="entry name" value="Anaer_DMSO_reductase"/>
</dbReference>
<dbReference type="SUPFAM" id="SSF53706">
    <property type="entry name" value="Formate dehydrogenase/DMSO reductase, domains 1-3"/>
    <property type="match status" value="1"/>
</dbReference>
<dbReference type="FunFam" id="3.40.50.12440:FF:000002">
    <property type="entry name" value="Anaerobic dimethyl sulfoxide reductase, A subunit"/>
    <property type="match status" value="1"/>
</dbReference>
<dbReference type="SUPFAM" id="SSF50692">
    <property type="entry name" value="ADC-like"/>
    <property type="match status" value="1"/>
</dbReference>
<dbReference type="FunFam" id="2.40.40.20:FF:000010">
    <property type="entry name" value="Anaerobic dimethyl sulfoxide reductase subunit A"/>
    <property type="match status" value="1"/>
</dbReference>
<dbReference type="Pfam" id="PF01568">
    <property type="entry name" value="Molydop_binding"/>
    <property type="match status" value="1"/>
</dbReference>
<dbReference type="GO" id="GO:0009389">
    <property type="term" value="F:dimethyl sulfoxide reductase activity"/>
    <property type="evidence" value="ECO:0007669"/>
    <property type="project" value="InterPro"/>
</dbReference>
<evidence type="ECO:0000313" key="15">
    <source>
        <dbReference type="EMBL" id="KII81896.1"/>
    </source>
</evidence>
<keyword evidence="5" id="KW-1003">Cell membrane</keyword>
<dbReference type="Gene3D" id="3.40.228.10">
    <property type="entry name" value="Dimethylsulfoxide Reductase, domain 2"/>
    <property type="match status" value="1"/>
</dbReference>
<dbReference type="GO" id="GO:0043546">
    <property type="term" value="F:molybdopterin cofactor binding"/>
    <property type="evidence" value="ECO:0007669"/>
    <property type="project" value="InterPro"/>
</dbReference>
<name>A0A0C2NQV0_9VIBR</name>
<dbReference type="OrthoDB" id="9815647at2"/>
<reference evidence="15 16" key="1">
    <citation type="submission" date="2014-11" db="EMBL/GenBank/DDBJ databases">
        <title>Draft Genome Sequence of Vibrio piscirenalis strains CECT 8603T and CECT 8604, two marine Gammaproteobacterium isolated from cultured gilthead sea bream (Sparus aurata).</title>
        <authorList>
            <person name="Arahal D.R."/>
            <person name="Rodrigo-Torres L."/>
            <person name="Lucena T."/>
            <person name="Pujalte M.J."/>
        </authorList>
    </citation>
    <scope>NUCLEOTIDE SEQUENCE [LARGE SCALE GENOMIC DNA]</scope>
    <source>
        <strain evidence="15 16">DCR 1-4-2</strain>
    </source>
</reference>
<dbReference type="InterPro" id="IPR050612">
    <property type="entry name" value="Prok_Mopterin_Oxidored"/>
</dbReference>
<keyword evidence="7" id="KW-0500">Molybdenum</keyword>
<dbReference type="PROSITE" id="PS00551">
    <property type="entry name" value="MOLYBDOPTERIN_PROK_1"/>
    <property type="match status" value="1"/>
</dbReference>
<comment type="cofactor">
    <cofactor evidence="1">
        <name>Mo-bis(molybdopterin guanine dinucleotide)</name>
        <dbReference type="ChEBI" id="CHEBI:60539"/>
    </cofactor>
</comment>
<dbReference type="RefSeq" id="WP_040986668.1">
    <property type="nucleotide sequence ID" value="NZ_JTKH01000003.1"/>
</dbReference>
<evidence type="ECO:0000256" key="3">
    <source>
        <dbReference type="ARBA" id="ARBA00004413"/>
    </source>
</evidence>
<dbReference type="NCBIfam" id="TIGR02166">
    <property type="entry name" value="dmsA_ynfE"/>
    <property type="match status" value="1"/>
</dbReference>
<evidence type="ECO:0000256" key="1">
    <source>
        <dbReference type="ARBA" id="ARBA00001942"/>
    </source>
</evidence>
<keyword evidence="8" id="KW-0479">Metal-binding</keyword>
<evidence type="ECO:0000256" key="12">
    <source>
        <dbReference type="ARBA" id="ARBA00023014"/>
    </source>
</evidence>
<dbReference type="Pfam" id="PF00384">
    <property type="entry name" value="Molybdopterin"/>
    <property type="match status" value="1"/>
</dbReference>
<proteinExistence type="inferred from homology"/>
<comment type="similarity">
    <text evidence="4">Belongs to the prokaryotic molybdopterin-containing oxidoreductase family.</text>
</comment>
<dbReference type="InterPro" id="IPR006963">
    <property type="entry name" value="Mopterin_OxRdtase_4Fe-4S_dom"/>
</dbReference>
<dbReference type="PANTHER" id="PTHR43742:SF3">
    <property type="entry name" value="DIMETHYL SULFOXIDE REDUCTASE DMSA"/>
    <property type="match status" value="1"/>
</dbReference>
<keyword evidence="9" id="KW-0732">Signal</keyword>
<keyword evidence="13" id="KW-0472">Membrane</keyword>
<dbReference type="InterPro" id="IPR027467">
    <property type="entry name" value="MopterinOxRdtase_cofactor_BS"/>
</dbReference>
<dbReference type="GO" id="GO:0051539">
    <property type="term" value="F:4 iron, 4 sulfur cluster binding"/>
    <property type="evidence" value="ECO:0007669"/>
    <property type="project" value="UniProtKB-KW"/>
</dbReference>
<evidence type="ECO:0000256" key="13">
    <source>
        <dbReference type="ARBA" id="ARBA00023136"/>
    </source>
</evidence>
<comment type="subcellular location">
    <subcellularLocation>
        <location evidence="3">Cell membrane</location>
        <topology evidence="3">Peripheral membrane protein</topology>
        <orientation evidence="3">Cytoplasmic side</orientation>
    </subcellularLocation>
</comment>
<protein>
    <submittedName>
        <fullName evidence="15">Dimethyl sulfoxide reductase</fullName>
    </submittedName>
</protein>
<dbReference type="GO" id="GO:0030288">
    <property type="term" value="C:outer membrane-bounded periplasmic space"/>
    <property type="evidence" value="ECO:0007669"/>
    <property type="project" value="TreeGrafter"/>
</dbReference>
<keyword evidence="11" id="KW-0408">Iron</keyword>
<dbReference type="GO" id="GO:0030151">
    <property type="term" value="F:molybdenum ion binding"/>
    <property type="evidence" value="ECO:0007669"/>
    <property type="project" value="InterPro"/>
</dbReference>
<dbReference type="PROSITE" id="PS51669">
    <property type="entry name" value="4FE4S_MOW_BIS_MGD"/>
    <property type="match status" value="1"/>
</dbReference>
<evidence type="ECO:0000256" key="11">
    <source>
        <dbReference type="ARBA" id="ARBA00023004"/>
    </source>
</evidence>
<comment type="caution">
    <text evidence="15">The sequence shown here is derived from an EMBL/GenBank/DDBJ whole genome shotgun (WGS) entry which is preliminary data.</text>
</comment>
<dbReference type="EMBL" id="JTKH01000003">
    <property type="protein sequence ID" value="KII81896.1"/>
    <property type="molecule type" value="Genomic_DNA"/>
</dbReference>
<dbReference type="PROSITE" id="PS51318">
    <property type="entry name" value="TAT"/>
    <property type="match status" value="1"/>
</dbReference>
<accession>A0A0C2JCN9</accession>
<organism evidence="15 16">
    <name type="scientific">Vibrio renipiscarius</name>
    <dbReference type="NCBI Taxonomy" id="1461322"/>
    <lineage>
        <taxon>Bacteria</taxon>
        <taxon>Pseudomonadati</taxon>
        <taxon>Pseudomonadota</taxon>
        <taxon>Gammaproteobacteria</taxon>
        <taxon>Vibrionales</taxon>
        <taxon>Vibrionaceae</taxon>
        <taxon>Vibrio</taxon>
    </lineage>
</organism>
<dbReference type="GO" id="GO:0005886">
    <property type="term" value="C:plasma membrane"/>
    <property type="evidence" value="ECO:0007669"/>
    <property type="project" value="UniProtKB-SubCell"/>
</dbReference>
<evidence type="ECO:0000259" key="14">
    <source>
        <dbReference type="PROSITE" id="PS51669"/>
    </source>
</evidence>
<evidence type="ECO:0000256" key="7">
    <source>
        <dbReference type="ARBA" id="ARBA00022505"/>
    </source>
</evidence>
<feature type="domain" description="4Fe-4S Mo/W bis-MGD-type" evidence="14">
    <location>
        <begin position="53"/>
        <end position="116"/>
    </location>
</feature>
<dbReference type="Proteomes" id="UP000031672">
    <property type="component" value="Unassembled WGS sequence"/>
</dbReference>
<dbReference type="InterPro" id="IPR006656">
    <property type="entry name" value="Mopterin_OxRdtase"/>
</dbReference>
<dbReference type="Pfam" id="PF04879">
    <property type="entry name" value="Molybdop_Fe4S4"/>
    <property type="match status" value="1"/>
</dbReference>
<evidence type="ECO:0000256" key="2">
    <source>
        <dbReference type="ARBA" id="ARBA00001966"/>
    </source>
</evidence>
<dbReference type="Gene3D" id="3.40.50.12440">
    <property type="match status" value="2"/>
</dbReference>
<dbReference type="Gene3D" id="2.40.40.20">
    <property type="match status" value="1"/>
</dbReference>